<dbReference type="Proteomes" id="UP000034156">
    <property type="component" value="Chromosome"/>
</dbReference>
<proteinExistence type="predicted"/>
<organism evidence="1 2">
    <name type="scientific">Nitrosomonas communis</name>
    <dbReference type="NCBI Taxonomy" id="44574"/>
    <lineage>
        <taxon>Bacteria</taxon>
        <taxon>Pseudomonadati</taxon>
        <taxon>Pseudomonadota</taxon>
        <taxon>Betaproteobacteria</taxon>
        <taxon>Nitrosomonadales</taxon>
        <taxon>Nitrosomonadaceae</taxon>
        <taxon>Nitrosomonas</taxon>
    </lineage>
</organism>
<accession>A0A0F7KH21</accession>
<sequence>MPGIGKGDLDILSLVEHRLVYDDHASADSQPFDALVLIRVRITYDVLRTSPCRSWLHCRFVAGCLGGSGVLIQRITLATPTQKRLATCVIERFSFSRTDNTLRRNNIG</sequence>
<dbReference type="EMBL" id="CP011451">
    <property type="protein sequence ID" value="AKH38124.1"/>
    <property type="molecule type" value="Genomic_DNA"/>
</dbReference>
<name>A0A0F7KH21_9PROT</name>
<reference evidence="1 2" key="2">
    <citation type="journal article" date="2016" name="Genome Announc.">
        <title>Genome Sequence of Nitrosomonas communis Strain Nm2, a Mesophilic Ammonia-Oxidizing Bacterium Isolated from Mediterranean Soil.</title>
        <authorList>
            <person name="Kozlowski J.A."/>
            <person name="Kits K.D."/>
            <person name="Stein L.Y."/>
        </authorList>
    </citation>
    <scope>NUCLEOTIDE SEQUENCE [LARGE SCALE GENOMIC DNA]</scope>
    <source>
        <strain evidence="1 2">Nm2</strain>
    </source>
</reference>
<dbReference type="AlphaFoldDB" id="A0A0F7KH21"/>
<protein>
    <submittedName>
        <fullName evidence="1">Uncharacterized protein</fullName>
    </submittedName>
</protein>
<evidence type="ECO:0000313" key="2">
    <source>
        <dbReference type="Proteomes" id="UP000034156"/>
    </source>
</evidence>
<gene>
    <name evidence="1" type="ORF">AAW31_10340</name>
</gene>
<keyword evidence="2" id="KW-1185">Reference proteome</keyword>
<dbReference type="KEGG" id="nco:AAW31_10340"/>
<evidence type="ECO:0000313" key="1">
    <source>
        <dbReference type="EMBL" id="AKH38124.1"/>
    </source>
</evidence>
<reference evidence="2" key="1">
    <citation type="submission" date="2015-05" db="EMBL/GenBank/DDBJ databases">
        <title>Draft genome of Nitrosomonas communis strain Nm2.</title>
        <authorList>
            <person name="Kozlowski J.A."/>
            <person name="Kits K.D."/>
            <person name="Stein L.Y."/>
        </authorList>
    </citation>
    <scope>NUCLEOTIDE SEQUENCE [LARGE SCALE GENOMIC DNA]</scope>
    <source>
        <strain evidence="2">Nm2</strain>
    </source>
</reference>